<evidence type="ECO:0000259" key="1">
    <source>
        <dbReference type="Pfam" id="PF06985"/>
    </source>
</evidence>
<dbReference type="OrthoDB" id="20872at2759"/>
<proteinExistence type="predicted"/>
<dbReference type="EMBL" id="JAPEUR010000290">
    <property type="protein sequence ID" value="KAJ4312469.1"/>
    <property type="molecule type" value="Genomic_DNA"/>
</dbReference>
<dbReference type="Pfam" id="PF06985">
    <property type="entry name" value="HET"/>
    <property type="match status" value="1"/>
</dbReference>
<name>A0A9W8W5D6_9HYPO</name>
<organism evidence="3 4">
    <name type="scientific">Fusarium piperis</name>
    <dbReference type="NCBI Taxonomy" id="1435070"/>
    <lineage>
        <taxon>Eukaryota</taxon>
        <taxon>Fungi</taxon>
        <taxon>Dikarya</taxon>
        <taxon>Ascomycota</taxon>
        <taxon>Pezizomycotina</taxon>
        <taxon>Sordariomycetes</taxon>
        <taxon>Hypocreomycetidae</taxon>
        <taxon>Hypocreales</taxon>
        <taxon>Nectriaceae</taxon>
        <taxon>Fusarium</taxon>
        <taxon>Fusarium solani species complex</taxon>
    </lineage>
</organism>
<dbReference type="Pfam" id="PF26640">
    <property type="entry name" value="DUF8212"/>
    <property type="match status" value="1"/>
</dbReference>
<feature type="domain" description="DUF8212" evidence="2">
    <location>
        <begin position="156"/>
        <end position="182"/>
    </location>
</feature>
<comment type="caution">
    <text evidence="3">The sequence shown here is derived from an EMBL/GenBank/DDBJ whole genome shotgun (WGS) entry which is preliminary data.</text>
</comment>
<dbReference type="InterPro" id="IPR058525">
    <property type="entry name" value="DUF8212"/>
</dbReference>
<accession>A0A9W8W5D6</accession>
<feature type="domain" description="Heterokaryon incompatibility" evidence="1">
    <location>
        <begin position="22"/>
        <end position="121"/>
    </location>
</feature>
<keyword evidence="4" id="KW-1185">Reference proteome</keyword>
<evidence type="ECO:0008006" key="5">
    <source>
        <dbReference type="Google" id="ProtNLM"/>
    </source>
</evidence>
<dbReference type="AlphaFoldDB" id="A0A9W8W5D6"/>
<sequence>MWLINTETLRLESLVNAESVEYAILSHTWEDQEVSFQEFQHLKLARTKKGFEKIKKICRLAKKHGYQYAWVDTCCIDKSSSAELSEAINSMFRWYKGAKHCYAYLSDYDQDAVELNVAYRMSWAAGRRTSRPEDIAYCLFGLFDVNLPMLYGEGTKAFLRLQEEICQRIYDLTLFAWKTNTNEAGRGRGIFACSPDEFAYASAREHARVYGGAGDVRVSNRGVIFDDIQLTIIEGQGLFLPLDLVSETPDRSQTQGGIFLEKGPNGYLRIKADKLFPAHSMQRLLAPEQINVISWGSCIMGNSPYSIHLSTSDAITIRNVSPRRQWDPYKEVFISVPAAMVMLDVNPGNVQAISLLALFSSDFEGHFVHDIVNYKWEQWSDALAIIGKADISHGWLMKLSHHSDNLGQTNQGEGMWIYPTFGIHVRVKKVDQSWRVRLSLASAH</sequence>
<protein>
    <recommendedName>
        <fullName evidence="5">Heterokaryon incompatibility domain-containing protein</fullName>
    </recommendedName>
</protein>
<dbReference type="PANTHER" id="PTHR10622">
    <property type="entry name" value="HET DOMAIN-CONTAINING PROTEIN"/>
    <property type="match status" value="1"/>
</dbReference>
<reference evidence="3" key="1">
    <citation type="submission" date="2022-10" db="EMBL/GenBank/DDBJ databases">
        <title>Tapping the CABI collections for fungal endophytes: first genome assemblies for Collariella, Neodidymelliopsis, Ascochyta clinopodiicola, Didymella pomorum, Didymosphaeria variabile, Neocosmospora piperis and Neocucurbitaria cava.</title>
        <authorList>
            <person name="Hill R."/>
        </authorList>
    </citation>
    <scope>NUCLEOTIDE SEQUENCE</scope>
    <source>
        <strain evidence="3">IMI 366586</strain>
    </source>
</reference>
<evidence type="ECO:0000313" key="4">
    <source>
        <dbReference type="Proteomes" id="UP001140502"/>
    </source>
</evidence>
<evidence type="ECO:0000313" key="3">
    <source>
        <dbReference type="EMBL" id="KAJ4312469.1"/>
    </source>
</evidence>
<dbReference type="Proteomes" id="UP001140502">
    <property type="component" value="Unassembled WGS sequence"/>
</dbReference>
<gene>
    <name evidence="3" type="ORF">N0V84_009915</name>
</gene>
<evidence type="ECO:0000259" key="2">
    <source>
        <dbReference type="Pfam" id="PF26640"/>
    </source>
</evidence>
<dbReference type="PANTHER" id="PTHR10622:SF12">
    <property type="entry name" value="HET DOMAIN-CONTAINING PROTEIN"/>
    <property type="match status" value="1"/>
</dbReference>
<dbReference type="InterPro" id="IPR010730">
    <property type="entry name" value="HET"/>
</dbReference>